<dbReference type="EMBL" id="AP027732">
    <property type="protein sequence ID" value="BDZ48019.1"/>
    <property type="molecule type" value="Genomic_DNA"/>
</dbReference>
<sequence>MSDTEPAAPRGDTTTLAPRWSVTPPVAYGASAAVLLAGLALVTSHPAFALLALPLFLTVALGVDRRPRRGAPVIATTRLTPDRDGSGVGYEIAFSLPDSVEGVAVLLVAADDHEHRFAVDRSSAARLRGTIPITHSGPQEIIAVHYSLLGAAGDALTTPDEGPSSARLIPAPRLRMASLPMPHRVVGITGAHGSATPGDGGEFRDVALFAPGDRLRRIDWKATARRAQRPGELYVRRSFATADAIVVLVIDDRDEVGADVTRWAGAKGSVTTSTSLDLAREAASSLASAYLAAGDRVGLRDLAGTARSVEPGGGSRHLDRLQSTIATTAPTGEPVRSVRTPLVPASSLVVVLSTFLDEQAATMAVTWASTGHRVIAVDVLPEPSLEHATREEQTAFRLLMLERTDRLDGMTASGVERVRWQSADGGAVPAVQLRMLSRPRRYR</sequence>
<name>A0ABN6XSQ2_9MICO</name>
<evidence type="ECO:0000313" key="3">
    <source>
        <dbReference type="EMBL" id="BDZ48019.1"/>
    </source>
</evidence>
<dbReference type="RefSeq" id="WP_286345072.1">
    <property type="nucleotide sequence ID" value="NZ_AP027732.1"/>
</dbReference>
<dbReference type="Pfam" id="PF01882">
    <property type="entry name" value="DUF58"/>
    <property type="match status" value="1"/>
</dbReference>
<dbReference type="PANTHER" id="PTHR33608:SF14">
    <property type="entry name" value="POSSIBLE CONSERVED SECRETED PROTEIN"/>
    <property type="match status" value="1"/>
</dbReference>
<keyword evidence="4" id="KW-1185">Reference proteome</keyword>
<organism evidence="3 4">
    <name type="scientific">Frondihabitans sucicola</name>
    <dbReference type="NCBI Taxonomy" id="1268041"/>
    <lineage>
        <taxon>Bacteria</taxon>
        <taxon>Bacillati</taxon>
        <taxon>Actinomycetota</taxon>
        <taxon>Actinomycetes</taxon>
        <taxon>Micrococcales</taxon>
        <taxon>Microbacteriaceae</taxon>
        <taxon>Frondihabitans</taxon>
    </lineage>
</organism>
<keyword evidence="1" id="KW-0472">Membrane</keyword>
<feature type="domain" description="DUF58" evidence="2">
    <location>
        <begin position="209"/>
        <end position="380"/>
    </location>
</feature>
<dbReference type="InterPro" id="IPR002881">
    <property type="entry name" value="DUF58"/>
</dbReference>
<evidence type="ECO:0000256" key="1">
    <source>
        <dbReference type="SAM" id="Phobius"/>
    </source>
</evidence>
<dbReference type="Proteomes" id="UP001321486">
    <property type="component" value="Chromosome"/>
</dbReference>
<proteinExistence type="predicted"/>
<evidence type="ECO:0000259" key="2">
    <source>
        <dbReference type="Pfam" id="PF01882"/>
    </source>
</evidence>
<gene>
    <name evidence="3" type="ORF">GCM10025867_02600</name>
</gene>
<accession>A0ABN6XSQ2</accession>
<protein>
    <recommendedName>
        <fullName evidence="2">DUF58 domain-containing protein</fullName>
    </recommendedName>
</protein>
<keyword evidence="1" id="KW-1133">Transmembrane helix</keyword>
<evidence type="ECO:0000313" key="4">
    <source>
        <dbReference type="Proteomes" id="UP001321486"/>
    </source>
</evidence>
<dbReference type="PANTHER" id="PTHR33608">
    <property type="entry name" value="BLL2464 PROTEIN"/>
    <property type="match status" value="1"/>
</dbReference>
<reference evidence="4" key="1">
    <citation type="journal article" date="2019" name="Int. J. Syst. Evol. Microbiol.">
        <title>The Global Catalogue of Microorganisms (GCM) 10K type strain sequencing project: providing services to taxonomists for standard genome sequencing and annotation.</title>
        <authorList>
            <consortium name="The Broad Institute Genomics Platform"/>
            <consortium name="The Broad Institute Genome Sequencing Center for Infectious Disease"/>
            <person name="Wu L."/>
            <person name="Ma J."/>
        </authorList>
    </citation>
    <scope>NUCLEOTIDE SEQUENCE [LARGE SCALE GENOMIC DNA]</scope>
    <source>
        <strain evidence="4">NBRC 108728</strain>
    </source>
</reference>
<keyword evidence="1" id="KW-0812">Transmembrane</keyword>
<feature type="transmembrane region" description="Helical" evidence="1">
    <location>
        <begin position="26"/>
        <end position="59"/>
    </location>
</feature>